<evidence type="ECO:0000313" key="7">
    <source>
        <dbReference type="EMBL" id="RZC23086.1"/>
    </source>
</evidence>
<comment type="subcellular location">
    <subcellularLocation>
        <location evidence="1">Nucleus</location>
    </subcellularLocation>
</comment>
<evidence type="ECO:0000256" key="2">
    <source>
        <dbReference type="ARBA" id="ARBA00023015"/>
    </source>
</evidence>
<dbReference type="InterPro" id="IPR005202">
    <property type="entry name" value="TF_GRAS"/>
</dbReference>
<dbReference type="Pfam" id="PF03514">
    <property type="entry name" value="GRAS"/>
    <property type="match status" value="1"/>
</dbReference>
<evidence type="ECO:0000256" key="4">
    <source>
        <dbReference type="ARBA" id="ARBA00023242"/>
    </source>
</evidence>
<reference evidence="7 8" key="1">
    <citation type="submission" date="2018-09" db="EMBL/GenBank/DDBJ databases">
        <title>A high-quality reference genome of wild soybean provides a powerful tool to mine soybean genomes.</title>
        <authorList>
            <person name="Xie M."/>
            <person name="Chung C.Y.L."/>
            <person name="Li M.-W."/>
            <person name="Wong F.-L."/>
            <person name="Chan T.-F."/>
            <person name="Lam H.-M."/>
        </authorList>
    </citation>
    <scope>NUCLEOTIDE SEQUENCE [LARGE SCALE GENOMIC DNA]</scope>
    <source>
        <strain evidence="8">cv. W05</strain>
        <tissue evidence="7">Hypocotyl of etiolated seedlings</tissue>
    </source>
</reference>
<protein>
    <submittedName>
        <fullName evidence="7">Scarecrow-like protein 32</fullName>
    </submittedName>
</protein>
<comment type="similarity">
    <text evidence="5">Belongs to the GRAS family.</text>
</comment>
<name>A0A445LIL3_GLYSO</name>
<keyword evidence="4" id="KW-0539">Nucleus</keyword>
<gene>
    <name evidence="7" type="ORF">D0Y65_002776</name>
</gene>
<dbReference type="Proteomes" id="UP000289340">
    <property type="component" value="Chromosome 2"/>
</dbReference>
<dbReference type="GO" id="GO:0005634">
    <property type="term" value="C:nucleus"/>
    <property type="evidence" value="ECO:0007669"/>
    <property type="project" value="UniProtKB-SubCell"/>
</dbReference>
<dbReference type="AlphaFoldDB" id="A0A445LIL3"/>
<feature type="region of interest" description="Disordered" evidence="6">
    <location>
        <begin position="91"/>
        <end position="121"/>
    </location>
</feature>
<comment type="caution">
    <text evidence="7">The sequence shown here is derived from an EMBL/GenBank/DDBJ whole genome shotgun (WGS) entry which is preliminary data.</text>
</comment>
<comment type="caution">
    <text evidence="5">Lacks conserved residue(s) required for the propagation of feature annotation.</text>
</comment>
<proteinExistence type="inferred from homology"/>
<evidence type="ECO:0000256" key="6">
    <source>
        <dbReference type="SAM" id="MobiDB-lite"/>
    </source>
</evidence>
<keyword evidence="3" id="KW-0804">Transcription</keyword>
<evidence type="ECO:0000256" key="3">
    <source>
        <dbReference type="ARBA" id="ARBA00023163"/>
    </source>
</evidence>
<feature type="compositionally biased region" description="Low complexity" evidence="6">
    <location>
        <begin position="91"/>
        <end position="104"/>
    </location>
</feature>
<evidence type="ECO:0000256" key="1">
    <source>
        <dbReference type="ARBA" id="ARBA00004123"/>
    </source>
</evidence>
<dbReference type="EMBL" id="QZWG01000002">
    <property type="protein sequence ID" value="RZC23086.1"/>
    <property type="molecule type" value="Genomic_DNA"/>
</dbReference>
<evidence type="ECO:0000256" key="5">
    <source>
        <dbReference type="PROSITE-ProRule" id="PRU01191"/>
    </source>
</evidence>
<keyword evidence="8" id="KW-1185">Reference proteome</keyword>
<sequence length="180" mass="19302">MGHVYIEKLLLHCASALESNDVTLAQQVVWVLNNVASPVGDTNQRLTSWFLRALISRASRICPTAMSFKGSNTIQRRLMCATELAGNVKSRSAAPSIPTSSAARPEGEVDTSKKRRRRASKSEFIDVNENQVSVSSGLAPIVQSAYESGVGGGLVPLWHGNTAVSGPFFMFSNASNPVLP</sequence>
<organism evidence="7 8">
    <name type="scientific">Glycine soja</name>
    <name type="common">Wild soybean</name>
    <dbReference type="NCBI Taxonomy" id="3848"/>
    <lineage>
        <taxon>Eukaryota</taxon>
        <taxon>Viridiplantae</taxon>
        <taxon>Streptophyta</taxon>
        <taxon>Embryophyta</taxon>
        <taxon>Tracheophyta</taxon>
        <taxon>Spermatophyta</taxon>
        <taxon>Magnoliopsida</taxon>
        <taxon>eudicotyledons</taxon>
        <taxon>Gunneridae</taxon>
        <taxon>Pentapetalae</taxon>
        <taxon>rosids</taxon>
        <taxon>fabids</taxon>
        <taxon>Fabales</taxon>
        <taxon>Fabaceae</taxon>
        <taxon>Papilionoideae</taxon>
        <taxon>50 kb inversion clade</taxon>
        <taxon>NPAAA clade</taxon>
        <taxon>indigoferoid/millettioid clade</taxon>
        <taxon>Phaseoleae</taxon>
        <taxon>Glycine</taxon>
        <taxon>Glycine subgen. Soja</taxon>
    </lineage>
</organism>
<evidence type="ECO:0000313" key="8">
    <source>
        <dbReference type="Proteomes" id="UP000289340"/>
    </source>
</evidence>
<keyword evidence="2" id="KW-0805">Transcription regulation</keyword>
<dbReference type="PROSITE" id="PS50985">
    <property type="entry name" value="GRAS"/>
    <property type="match status" value="1"/>
</dbReference>
<accession>A0A445LIL3</accession>